<reference evidence="2 3" key="1">
    <citation type="submission" date="2016-11" db="EMBL/GenBank/DDBJ databases">
        <authorList>
            <person name="Jaros S."/>
            <person name="Januszkiewicz K."/>
            <person name="Wedrychowicz H."/>
        </authorList>
    </citation>
    <scope>NUCLEOTIDE SEQUENCE [LARGE SCALE GENOMIC DNA]</scope>
</reference>
<evidence type="ECO:0000313" key="2">
    <source>
        <dbReference type="EMBL" id="SGZ04806.1"/>
    </source>
</evidence>
<keyword evidence="3" id="KW-1185">Reference proteome</keyword>
<organism evidence="2 3">
    <name type="scientific">Microbotryum silenes-dioicae</name>
    <dbReference type="NCBI Taxonomy" id="796604"/>
    <lineage>
        <taxon>Eukaryota</taxon>
        <taxon>Fungi</taxon>
        <taxon>Dikarya</taxon>
        <taxon>Basidiomycota</taxon>
        <taxon>Pucciniomycotina</taxon>
        <taxon>Microbotryomycetes</taxon>
        <taxon>Microbotryales</taxon>
        <taxon>Microbotryaceae</taxon>
        <taxon>Microbotryum</taxon>
    </lineage>
</organism>
<evidence type="ECO:0000313" key="3">
    <source>
        <dbReference type="Proteomes" id="UP000249464"/>
    </source>
</evidence>
<sequence>MLSFVLLQLEPLFRYDSREWSGESKTFGKVGGNAVKPANENFQGSSSNYY</sequence>
<dbReference type="EMBL" id="FQNC01000067">
    <property type="protein sequence ID" value="SGZ04806.1"/>
    <property type="molecule type" value="Genomic_DNA"/>
</dbReference>
<gene>
    <name evidence="2" type="primary">BQ5605_C032g11090</name>
    <name evidence="2" type="ORF">BQ5605_C032G11090</name>
</gene>
<evidence type="ECO:0000256" key="1">
    <source>
        <dbReference type="SAM" id="MobiDB-lite"/>
    </source>
</evidence>
<feature type="region of interest" description="Disordered" evidence="1">
    <location>
        <begin position="22"/>
        <end position="50"/>
    </location>
</feature>
<proteinExistence type="predicted"/>
<dbReference type="Proteomes" id="UP000249464">
    <property type="component" value="Unassembled WGS sequence"/>
</dbReference>
<protein>
    <submittedName>
        <fullName evidence="2">BQ5605_C032g11090 protein</fullName>
    </submittedName>
</protein>
<accession>A0A2X0ML47</accession>
<feature type="compositionally biased region" description="Polar residues" evidence="1">
    <location>
        <begin position="40"/>
        <end position="50"/>
    </location>
</feature>
<dbReference type="AlphaFoldDB" id="A0A2X0ML47"/>
<name>A0A2X0ML47_9BASI</name>